<dbReference type="SUPFAM" id="SSF46785">
    <property type="entry name" value="Winged helix' DNA-binding domain"/>
    <property type="match status" value="1"/>
</dbReference>
<dbReference type="InterPro" id="IPR005471">
    <property type="entry name" value="Tscrpt_reg_IclR_N"/>
</dbReference>
<dbReference type="PANTHER" id="PTHR30136">
    <property type="entry name" value="HELIX-TURN-HELIX TRANSCRIPTIONAL REGULATOR, ICLR FAMILY"/>
    <property type="match status" value="1"/>
</dbReference>
<reference evidence="7" key="1">
    <citation type="journal article" date="2017" name="J. Biotechnol.">
        <title>Complete genome sequence of Novosphingobium resinovorum SA1, a versatile xenobiotic-degrading bacterium capable of utilizing sulfanilic acid.</title>
        <authorList>
            <person name="Hegedus B."/>
            <person name="Kos P.B."/>
            <person name="Balint B."/>
            <person name="Maroti G."/>
            <person name="Gan H.M."/>
            <person name="Perei K."/>
            <person name="Rakhely G."/>
        </authorList>
    </citation>
    <scope>NUCLEOTIDE SEQUENCE [LARGE SCALE GENOMIC DNA]</scope>
    <source>
        <strain evidence="7">SA1</strain>
    </source>
</reference>
<dbReference type="InterPro" id="IPR050707">
    <property type="entry name" value="HTH_MetabolicPath_Reg"/>
</dbReference>
<evidence type="ECO:0000256" key="2">
    <source>
        <dbReference type="ARBA" id="ARBA00023125"/>
    </source>
</evidence>
<sequence>MTHPETSPDIDERYIVPGLVRGLQVLQSFTRERQEQTVAEVARQIGATRSTAFRLVYTLEYAGYLRRIADGKRYQLGSRVLELGYSFLAGKDLIEVANPILAHLRDDTGTSTHLVVREGRDAVYIARFQGNTSLISAVTVGSRLPAHATAPGRVLLANMSLSEVVALYESFEFTKYTDATPDSMGDLVSLVEGDRKRGTVVSWGFYDSNVASVAVPVYDASGEVAAAISISCPINTFDRETFEGRISTQVERAGMEISRGLGYRAGM</sequence>
<dbReference type="KEGG" id="nre:BES08_25070"/>
<evidence type="ECO:0000259" key="5">
    <source>
        <dbReference type="PROSITE" id="PS51078"/>
    </source>
</evidence>
<dbReference type="InterPro" id="IPR036388">
    <property type="entry name" value="WH-like_DNA-bd_sf"/>
</dbReference>
<feature type="domain" description="HTH iclR-type" evidence="4">
    <location>
        <begin position="16"/>
        <end position="78"/>
    </location>
</feature>
<dbReference type="Pfam" id="PF09339">
    <property type="entry name" value="HTH_IclR"/>
    <property type="match status" value="1"/>
</dbReference>
<dbReference type="GO" id="GO:0045892">
    <property type="term" value="P:negative regulation of DNA-templated transcription"/>
    <property type="evidence" value="ECO:0007669"/>
    <property type="project" value="TreeGrafter"/>
</dbReference>
<dbReference type="EMBL" id="CP017077">
    <property type="protein sequence ID" value="AOR80199.1"/>
    <property type="molecule type" value="Genomic_DNA"/>
</dbReference>
<gene>
    <name evidence="6" type="ORF">BES08_25070</name>
</gene>
<protein>
    <recommendedName>
        <fullName evidence="8">IclR family transcriptional regulator</fullName>
    </recommendedName>
</protein>
<dbReference type="SMART" id="SM00346">
    <property type="entry name" value="HTH_ICLR"/>
    <property type="match status" value="1"/>
</dbReference>
<dbReference type="OrthoDB" id="9807558at2"/>
<dbReference type="RefSeq" id="WP_069709612.1">
    <property type="nucleotide sequence ID" value="NZ_CP017077.1"/>
</dbReference>
<keyword evidence="3" id="KW-0804">Transcription</keyword>
<evidence type="ECO:0008006" key="8">
    <source>
        <dbReference type="Google" id="ProtNLM"/>
    </source>
</evidence>
<dbReference type="GO" id="GO:0003700">
    <property type="term" value="F:DNA-binding transcription factor activity"/>
    <property type="evidence" value="ECO:0007669"/>
    <property type="project" value="TreeGrafter"/>
</dbReference>
<dbReference type="PANTHER" id="PTHR30136:SF34">
    <property type="entry name" value="TRANSCRIPTIONAL REGULATOR"/>
    <property type="match status" value="1"/>
</dbReference>
<dbReference type="InterPro" id="IPR036390">
    <property type="entry name" value="WH_DNA-bd_sf"/>
</dbReference>
<evidence type="ECO:0000313" key="6">
    <source>
        <dbReference type="EMBL" id="AOR80199.1"/>
    </source>
</evidence>
<proteinExistence type="predicted"/>
<dbReference type="Gene3D" id="3.30.450.40">
    <property type="match status" value="1"/>
</dbReference>
<keyword evidence="2" id="KW-0238">DNA-binding</keyword>
<dbReference type="AlphaFoldDB" id="A0A1D8ADL4"/>
<evidence type="ECO:0000313" key="7">
    <source>
        <dbReference type="Proteomes" id="UP000094626"/>
    </source>
</evidence>
<keyword evidence="7" id="KW-1185">Reference proteome</keyword>
<geneLocation type="plasmid" evidence="6 7">
    <name>pSA2</name>
</geneLocation>
<dbReference type="InterPro" id="IPR029016">
    <property type="entry name" value="GAF-like_dom_sf"/>
</dbReference>
<dbReference type="Proteomes" id="UP000094626">
    <property type="component" value="Plasmid pSA2"/>
</dbReference>
<dbReference type="FunFam" id="1.10.10.10:FF:000056">
    <property type="entry name" value="IclR family transcriptional regulator"/>
    <property type="match status" value="1"/>
</dbReference>
<name>A0A1D8ADL4_9SPHN</name>
<dbReference type="Gene3D" id="1.10.10.10">
    <property type="entry name" value="Winged helix-like DNA-binding domain superfamily/Winged helix DNA-binding domain"/>
    <property type="match status" value="1"/>
</dbReference>
<keyword evidence="6" id="KW-0614">Plasmid</keyword>
<dbReference type="GO" id="GO:0003677">
    <property type="term" value="F:DNA binding"/>
    <property type="evidence" value="ECO:0007669"/>
    <property type="project" value="UniProtKB-KW"/>
</dbReference>
<dbReference type="InterPro" id="IPR014757">
    <property type="entry name" value="Tscrpt_reg_IclR_C"/>
</dbReference>
<keyword evidence="1" id="KW-0805">Transcription regulation</keyword>
<evidence type="ECO:0000256" key="3">
    <source>
        <dbReference type="ARBA" id="ARBA00023163"/>
    </source>
</evidence>
<dbReference type="PROSITE" id="PS51077">
    <property type="entry name" value="HTH_ICLR"/>
    <property type="match status" value="1"/>
</dbReference>
<dbReference type="Pfam" id="PF01614">
    <property type="entry name" value="IclR_C"/>
    <property type="match status" value="1"/>
</dbReference>
<dbReference type="PROSITE" id="PS51078">
    <property type="entry name" value="ICLR_ED"/>
    <property type="match status" value="1"/>
</dbReference>
<feature type="domain" description="IclR-ED" evidence="5">
    <location>
        <begin position="79"/>
        <end position="263"/>
    </location>
</feature>
<accession>A0A1D8ADL4</accession>
<dbReference type="SUPFAM" id="SSF55781">
    <property type="entry name" value="GAF domain-like"/>
    <property type="match status" value="1"/>
</dbReference>
<evidence type="ECO:0000259" key="4">
    <source>
        <dbReference type="PROSITE" id="PS51077"/>
    </source>
</evidence>
<organism evidence="6 7">
    <name type="scientific">Novosphingobium resinovorum</name>
    <dbReference type="NCBI Taxonomy" id="158500"/>
    <lineage>
        <taxon>Bacteria</taxon>
        <taxon>Pseudomonadati</taxon>
        <taxon>Pseudomonadota</taxon>
        <taxon>Alphaproteobacteria</taxon>
        <taxon>Sphingomonadales</taxon>
        <taxon>Sphingomonadaceae</taxon>
        <taxon>Novosphingobium</taxon>
    </lineage>
</organism>
<evidence type="ECO:0000256" key="1">
    <source>
        <dbReference type="ARBA" id="ARBA00023015"/>
    </source>
</evidence>